<evidence type="ECO:0000256" key="1">
    <source>
        <dbReference type="SAM" id="Phobius"/>
    </source>
</evidence>
<protein>
    <submittedName>
        <fullName evidence="2">HupE / UreJ protein</fullName>
    </submittedName>
</protein>
<sequence length="427" mass="46575">MSNRLNKVLLIWITTCLILAAVASQAHFLLNLNVRIFHVEHTSDGLRIYLRTPMPYLVADKIGKKGEDGLPEAAPFTTNALENGQVVHFVDSSQIAENPLGLGRIAETGTIIEITGTRVLGDVESVTIHKVGEEPGFATLSEAQQSVSAGTTIQDDPPVYVGDVIVDVTLWYELGNAPISYAISSSLDPGLPDQEMTANLILDYGSSDPLVFRTRGLMEEPVQVSRSRFSGIVTFVWEGLRHILEGIDHVLFVVCLVIGAPGLSALLWRVTGFTVGHSVTLSLGFFGYVPSGAWFVPFVETGIALSIVYAALLAVRRDKLERNSNIKVFVVTVFIGLLHGLGFSFVLHEILQVTSPNIWQSLLAFNVGVEVGQLAIVLVIWPLLHFFEKLGPTPEMSLRVSIAIVCAAIASWWTFERGIDFLSLITI</sequence>
<dbReference type="Pfam" id="PF13795">
    <property type="entry name" value="HupE_UreJ_2"/>
    <property type="match status" value="1"/>
</dbReference>
<keyword evidence="1" id="KW-0812">Transmembrane</keyword>
<dbReference type="OrthoDB" id="9808870at2"/>
<feature type="transmembrane region" description="Helical" evidence="1">
    <location>
        <begin position="295"/>
        <end position="314"/>
    </location>
</feature>
<proteinExistence type="predicted"/>
<accession>A0A0N7MAQ3</accession>
<dbReference type="RefSeq" id="WP_058283434.1">
    <property type="nucleotide sequence ID" value="NZ_CYUD01000014.1"/>
</dbReference>
<keyword evidence="1" id="KW-0472">Membrane</keyword>
<feature type="transmembrane region" description="Helical" evidence="1">
    <location>
        <begin position="250"/>
        <end position="268"/>
    </location>
</feature>
<evidence type="ECO:0000313" key="3">
    <source>
        <dbReference type="Proteomes" id="UP000051260"/>
    </source>
</evidence>
<dbReference type="AlphaFoldDB" id="A0A0N7MAQ3"/>
<organism evidence="2 3">
    <name type="scientific">Ruegeria denitrificans</name>
    <dbReference type="NCBI Taxonomy" id="1715692"/>
    <lineage>
        <taxon>Bacteria</taxon>
        <taxon>Pseudomonadati</taxon>
        <taxon>Pseudomonadota</taxon>
        <taxon>Alphaproteobacteria</taxon>
        <taxon>Rhodobacterales</taxon>
        <taxon>Roseobacteraceae</taxon>
        <taxon>Ruegeria</taxon>
    </lineage>
</organism>
<feature type="transmembrane region" description="Helical" evidence="1">
    <location>
        <begin position="358"/>
        <end position="384"/>
    </location>
</feature>
<keyword evidence="1" id="KW-1133">Transmembrane helix</keyword>
<feature type="transmembrane region" description="Helical" evidence="1">
    <location>
        <begin position="396"/>
        <end position="415"/>
    </location>
</feature>
<feature type="transmembrane region" description="Helical" evidence="1">
    <location>
        <begin position="326"/>
        <end position="346"/>
    </location>
</feature>
<evidence type="ECO:0000313" key="2">
    <source>
        <dbReference type="EMBL" id="CUK14590.1"/>
    </source>
</evidence>
<name>A0A0N7MAQ3_9RHOB</name>
<dbReference type="EMBL" id="CYUD01000014">
    <property type="protein sequence ID" value="CUK14590.1"/>
    <property type="molecule type" value="Genomic_DNA"/>
</dbReference>
<reference evidence="3" key="1">
    <citation type="submission" date="2015-09" db="EMBL/GenBank/DDBJ databases">
        <authorList>
            <person name="Rodrigo-Torres L."/>
            <person name="Arahal D.R."/>
        </authorList>
    </citation>
    <scope>NUCLEOTIDE SEQUENCE [LARGE SCALE GENOMIC DNA]</scope>
    <source>
        <strain evidence="3">CECT 5091</strain>
    </source>
</reference>
<dbReference type="Proteomes" id="UP000051260">
    <property type="component" value="Unassembled WGS sequence"/>
</dbReference>
<keyword evidence="3" id="KW-1185">Reference proteome</keyword>
<dbReference type="InterPro" id="IPR032809">
    <property type="entry name" value="Put_HupE_UreJ"/>
</dbReference>
<dbReference type="STRING" id="1715692.RUE5091_03771"/>
<gene>
    <name evidence="2" type="ORF">RUE5091_03771</name>
</gene>